<gene>
    <name evidence="2" type="ORF">AMS69_17885</name>
</gene>
<dbReference type="Pfam" id="PF04465">
    <property type="entry name" value="DUF499"/>
    <property type="match status" value="1"/>
</dbReference>
<dbReference type="AlphaFoldDB" id="A0A0M9AGN1"/>
<feature type="region of interest" description="Disordered" evidence="1">
    <location>
        <begin position="713"/>
        <end position="782"/>
    </location>
</feature>
<name>A0A0M9AGN1_9EURY</name>
<dbReference type="InterPro" id="IPR027417">
    <property type="entry name" value="P-loop_NTPase"/>
</dbReference>
<protein>
    <submittedName>
        <fullName evidence="2">AAA family ATPase</fullName>
    </submittedName>
</protein>
<evidence type="ECO:0000313" key="2">
    <source>
        <dbReference type="EMBL" id="KOX91592.1"/>
    </source>
</evidence>
<organism evidence="2 3">
    <name type="scientific">Haloarcula rubripromontorii</name>
    <dbReference type="NCBI Taxonomy" id="1705562"/>
    <lineage>
        <taxon>Archaea</taxon>
        <taxon>Methanobacteriati</taxon>
        <taxon>Methanobacteriota</taxon>
        <taxon>Stenosarchaea group</taxon>
        <taxon>Halobacteria</taxon>
        <taxon>Halobacteriales</taxon>
        <taxon>Haloarculaceae</taxon>
        <taxon>Haloarcula</taxon>
    </lineage>
</organism>
<dbReference type="STRING" id="1705562.AMS69_17885"/>
<dbReference type="SUPFAM" id="SSF52540">
    <property type="entry name" value="P-loop containing nucleoside triphosphate hydrolases"/>
    <property type="match status" value="1"/>
</dbReference>
<keyword evidence="3" id="KW-1185">Reference proteome</keyword>
<feature type="compositionally biased region" description="Gly residues" evidence="1">
    <location>
        <begin position="721"/>
        <end position="764"/>
    </location>
</feature>
<dbReference type="PATRIC" id="fig|1705562.3.peg.2062"/>
<reference evidence="2 3" key="1">
    <citation type="submission" date="2015-08" db="EMBL/GenBank/DDBJ databases">
        <title>Genomes of Isolates from Cabo Rojo, PR.</title>
        <authorList>
            <person name="Sanchez-Nieves R.L."/>
            <person name="Montalvo-Rodriguez R."/>
        </authorList>
    </citation>
    <scope>NUCLEOTIDE SEQUENCE [LARGE SCALE GENOMIC DNA]</scope>
    <source>
        <strain evidence="2 3">SL3</strain>
    </source>
</reference>
<dbReference type="Proteomes" id="UP000037729">
    <property type="component" value="Unassembled WGS sequence"/>
</dbReference>
<accession>A0A0M9AGN1</accession>
<dbReference type="InterPro" id="IPR007555">
    <property type="entry name" value="DUF499"/>
</dbReference>
<proteinExistence type="predicted"/>
<evidence type="ECO:0000256" key="1">
    <source>
        <dbReference type="SAM" id="MobiDB-lite"/>
    </source>
</evidence>
<dbReference type="EMBL" id="LIUF01000008">
    <property type="protein sequence ID" value="KOX91592.1"/>
    <property type="molecule type" value="Genomic_DNA"/>
</dbReference>
<sequence>MEISNFLTPRDEVVEGRFQGVLQAHKVGSSDDRLENDPSRLLSMTYPSNALQTAFDHVDNKLRGRDSQGGITLSGPYGAGKSHGLLTLYHLFDSPELAQDWLDEWDIPLNLPNTARASILSTSKTDADRIWEPIFEDLGREDILDDINRYPTTDHIEELAVDETVAIFFDEIETWWESFSDTADEELVERNEFFLQNLFEVANDPDFNLFTFVTLLDKSEDLKRILNRTSPYAVDLNSTGDRERIILHRLFETRREDIDESAVRDVVREYVDNYSYPIEIEEEKRYENRMVETYPFHPELLDLLDSLYEGGRERQNVRGAMNVLADTVRRLHDETDLIITSDINAAAFRGINQTLFNRYRSDIEAVEDIDHGDDLLKVILLYTLDERRQEASVTECLIGTYKPEKTSVSKLDMSLGNLYGTAHYLDRDSSKDNYFITEDPKLTALVTREQERVLDGDHEDIEGKLVDVVRDDVWDGDVNVYPDEDIPESKEIQVSVLLDYLSNGALRSELDDFFEGRTYQNTVLFVAPNQEIRSDDDIISKAARVLGAENLQGKVEDEQGELGKIIRDERRELRNELEDRYGNWIKWSEDPRGGVRLRKKSVIADVDDVKDKVGRDKTYVGEKILDEVEDAENGISLDSMLNDFRQFRRMPVILDKGVFTSALSKLYRDEKVVLEGDRGKFYASHKNDPLPDLNDGLTIHSPMNLDEAVYTKTETTTSGISEGGGGTTTAGGSSSGGQQGLSGGSSGGSSEGSSAGGEDGGSSGGTVATQTETKQVTLEGPSARVLRSHAESRVNEDTDTVTHVDLSYDVDDLSKEELIELVEQLPGANHIEATVVIEREVQD</sequence>
<evidence type="ECO:0000313" key="3">
    <source>
        <dbReference type="Proteomes" id="UP000037729"/>
    </source>
</evidence>
<feature type="compositionally biased region" description="Polar residues" evidence="1">
    <location>
        <begin position="767"/>
        <end position="776"/>
    </location>
</feature>
<comment type="caution">
    <text evidence="2">The sequence shown here is derived from an EMBL/GenBank/DDBJ whole genome shotgun (WGS) entry which is preliminary data.</text>
</comment>